<name>A0AAP2CMK8_9RHOB</name>
<gene>
    <name evidence="1" type="ORF">IV417_02985</name>
</gene>
<evidence type="ECO:0000313" key="1">
    <source>
        <dbReference type="EMBL" id="MBT0956340.1"/>
    </source>
</evidence>
<comment type="caution">
    <text evidence="1">The sequence shown here is derived from an EMBL/GenBank/DDBJ whole genome shotgun (WGS) entry which is preliminary data.</text>
</comment>
<dbReference type="Proteomes" id="UP001315686">
    <property type="component" value="Unassembled WGS sequence"/>
</dbReference>
<sequence length="178" mass="19797">MAGQASADAPIAQRRAKQMHMARAQFTMLPREAVQGYPVPLMVEGELWFVFPFVYRSGRPPEPPELTAPIYMSRIDASTGERAEIRAVEGADPEQRIGQHVIDKKLSYDDFLQAEADMFAAMSALLDVARYPDRALTAEEAEAAKAFAASWPKVAHRPLAAHYRAINPAWFAKVLPED</sequence>
<dbReference type="RefSeq" id="WP_327792544.1">
    <property type="nucleotide sequence ID" value="NZ_JADQAZ010000001.1"/>
</dbReference>
<organism evidence="1 2">
    <name type="scientific">Harenicola maris</name>
    <dbReference type="NCBI Taxonomy" id="2841044"/>
    <lineage>
        <taxon>Bacteria</taxon>
        <taxon>Pseudomonadati</taxon>
        <taxon>Pseudomonadota</taxon>
        <taxon>Alphaproteobacteria</taxon>
        <taxon>Rhodobacterales</taxon>
        <taxon>Paracoccaceae</taxon>
        <taxon>Harenicola</taxon>
    </lineage>
</organism>
<dbReference type="EMBL" id="JADQAZ010000001">
    <property type="protein sequence ID" value="MBT0956340.1"/>
    <property type="molecule type" value="Genomic_DNA"/>
</dbReference>
<protein>
    <submittedName>
        <fullName evidence="1">Uncharacterized protein</fullName>
    </submittedName>
</protein>
<evidence type="ECO:0000313" key="2">
    <source>
        <dbReference type="Proteomes" id="UP001315686"/>
    </source>
</evidence>
<keyword evidence="2" id="KW-1185">Reference proteome</keyword>
<dbReference type="AlphaFoldDB" id="A0AAP2CMK8"/>
<accession>A0AAP2CMK8</accession>
<proteinExistence type="predicted"/>
<reference evidence="1 2" key="1">
    <citation type="journal article" date="2021" name="Arch. Microbiol.">
        <title>Harenicola maris gen. nov., sp. nov. isolated from the Sea of Japan shallow sediments.</title>
        <authorList>
            <person name="Romanenko L.A."/>
            <person name="Kurilenko V.V."/>
            <person name="Chernysheva N.Y."/>
            <person name="Tekutyeva L.A."/>
            <person name="Velansky P.V."/>
            <person name="Svetashev V.I."/>
            <person name="Isaeva M.P."/>
        </authorList>
    </citation>
    <scope>NUCLEOTIDE SEQUENCE [LARGE SCALE GENOMIC DNA]</scope>
    <source>
        <strain evidence="1 2">KMM 3653</strain>
    </source>
</reference>